<organism evidence="3 4">
    <name type="scientific">Segetibacter aerophilus</name>
    <dbReference type="NCBI Taxonomy" id="670293"/>
    <lineage>
        <taxon>Bacteria</taxon>
        <taxon>Pseudomonadati</taxon>
        <taxon>Bacteroidota</taxon>
        <taxon>Chitinophagia</taxon>
        <taxon>Chitinophagales</taxon>
        <taxon>Chitinophagaceae</taxon>
        <taxon>Segetibacter</taxon>
    </lineage>
</organism>
<accession>A0A512BHI4</accession>
<dbReference type="RefSeq" id="WP_147205529.1">
    <property type="nucleotide sequence ID" value="NZ_BJYT01000021.1"/>
</dbReference>
<proteinExistence type="predicted"/>
<dbReference type="InterPro" id="IPR011006">
    <property type="entry name" value="CheY-like_superfamily"/>
</dbReference>
<comment type="caution">
    <text evidence="3">The sequence shown here is derived from an EMBL/GenBank/DDBJ whole genome shotgun (WGS) entry which is preliminary data.</text>
</comment>
<reference evidence="3 4" key="1">
    <citation type="submission" date="2019-07" db="EMBL/GenBank/DDBJ databases">
        <title>Whole genome shotgun sequence of Segetibacter aerophilus NBRC 106135.</title>
        <authorList>
            <person name="Hosoyama A."/>
            <person name="Uohara A."/>
            <person name="Ohji S."/>
            <person name="Ichikawa N."/>
        </authorList>
    </citation>
    <scope>NUCLEOTIDE SEQUENCE [LARGE SCALE GENOMIC DNA]</scope>
    <source>
        <strain evidence="3 4">NBRC 106135</strain>
    </source>
</reference>
<dbReference type="PANTHER" id="PTHR44520">
    <property type="entry name" value="RESPONSE REGULATOR RCP1-RELATED"/>
    <property type="match status" value="1"/>
</dbReference>
<evidence type="ECO:0000313" key="3">
    <source>
        <dbReference type="EMBL" id="GEO11420.1"/>
    </source>
</evidence>
<dbReference type="PROSITE" id="PS50110">
    <property type="entry name" value="RESPONSE_REGULATORY"/>
    <property type="match status" value="1"/>
</dbReference>
<dbReference type="Pfam" id="PF00072">
    <property type="entry name" value="Response_reg"/>
    <property type="match status" value="1"/>
</dbReference>
<protein>
    <recommendedName>
        <fullName evidence="2">Response regulatory domain-containing protein</fullName>
    </recommendedName>
</protein>
<dbReference type="AlphaFoldDB" id="A0A512BHI4"/>
<evidence type="ECO:0000256" key="1">
    <source>
        <dbReference type="PROSITE-ProRule" id="PRU00169"/>
    </source>
</evidence>
<sequence length="149" mass="16658">MKTEEIAPLHILFADDDSDESYLFNEALEHSDLNIVLSHANDGNSLLSFLKNKPLPDVVIIDINMPHKDGLEALAEIRSYPEFTSLPLIIYSTTTNSKIIEASYQKGANLFVVKPNNFDGMVQVVKKIGAINWQHKGKPAMENFVVTED</sequence>
<keyword evidence="4" id="KW-1185">Reference proteome</keyword>
<name>A0A512BHI4_9BACT</name>
<gene>
    <name evidence="3" type="ORF">SAE01_39160</name>
</gene>
<feature type="domain" description="Response regulatory" evidence="2">
    <location>
        <begin position="10"/>
        <end position="129"/>
    </location>
</feature>
<evidence type="ECO:0000259" key="2">
    <source>
        <dbReference type="PROSITE" id="PS50110"/>
    </source>
</evidence>
<dbReference type="InterPro" id="IPR052893">
    <property type="entry name" value="TCS_response_regulator"/>
</dbReference>
<dbReference type="PANTHER" id="PTHR44520:SF2">
    <property type="entry name" value="RESPONSE REGULATOR RCP1"/>
    <property type="match status" value="1"/>
</dbReference>
<dbReference type="Proteomes" id="UP000321513">
    <property type="component" value="Unassembled WGS sequence"/>
</dbReference>
<evidence type="ECO:0000313" key="4">
    <source>
        <dbReference type="Proteomes" id="UP000321513"/>
    </source>
</evidence>
<dbReference type="SUPFAM" id="SSF52172">
    <property type="entry name" value="CheY-like"/>
    <property type="match status" value="1"/>
</dbReference>
<dbReference type="SMART" id="SM00448">
    <property type="entry name" value="REC"/>
    <property type="match status" value="1"/>
</dbReference>
<dbReference type="Gene3D" id="3.40.50.2300">
    <property type="match status" value="1"/>
</dbReference>
<keyword evidence="1" id="KW-0597">Phosphoprotein</keyword>
<dbReference type="GO" id="GO:0000160">
    <property type="term" value="P:phosphorelay signal transduction system"/>
    <property type="evidence" value="ECO:0007669"/>
    <property type="project" value="InterPro"/>
</dbReference>
<dbReference type="InterPro" id="IPR001789">
    <property type="entry name" value="Sig_transdc_resp-reg_receiver"/>
</dbReference>
<dbReference type="EMBL" id="BJYT01000021">
    <property type="protein sequence ID" value="GEO11420.1"/>
    <property type="molecule type" value="Genomic_DNA"/>
</dbReference>
<dbReference type="OrthoDB" id="7631574at2"/>
<feature type="modified residue" description="4-aspartylphosphate" evidence="1">
    <location>
        <position position="62"/>
    </location>
</feature>